<gene>
    <name evidence="1" type="ORF">A3D77_06840</name>
</gene>
<evidence type="ECO:0000313" key="2">
    <source>
        <dbReference type="Proteomes" id="UP000176923"/>
    </source>
</evidence>
<organism evidence="1 2">
    <name type="scientific">Candidatus Gottesmanbacteria bacterium RIFCSPHIGHO2_02_FULL_39_11</name>
    <dbReference type="NCBI Taxonomy" id="1798382"/>
    <lineage>
        <taxon>Bacteria</taxon>
        <taxon>Candidatus Gottesmaniibacteriota</taxon>
    </lineage>
</organism>
<dbReference type="Proteomes" id="UP000176923">
    <property type="component" value="Unassembled WGS sequence"/>
</dbReference>
<reference evidence="1 2" key="1">
    <citation type="journal article" date="2016" name="Nat. Commun.">
        <title>Thousands of microbial genomes shed light on interconnected biogeochemical processes in an aquifer system.</title>
        <authorList>
            <person name="Anantharaman K."/>
            <person name="Brown C.T."/>
            <person name="Hug L.A."/>
            <person name="Sharon I."/>
            <person name="Castelle C.J."/>
            <person name="Probst A.J."/>
            <person name="Thomas B.C."/>
            <person name="Singh A."/>
            <person name="Wilkins M.J."/>
            <person name="Karaoz U."/>
            <person name="Brodie E.L."/>
            <person name="Williams K.H."/>
            <person name="Hubbard S.S."/>
            <person name="Banfield J.F."/>
        </authorList>
    </citation>
    <scope>NUCLEOTIDE SEQUENCE [LARGE SCALE GENOMIC DNA]</scope>
</reference>
<dbReference type="AlphaFoldDB" id="A0A1F5ZK96"/>
<sequence length="265" mass="29562">MIEAQERPQPQVREIRYPGFVFSIREITSTPGDVDSIRSIEKALASTEYAETGSGTPQDTLNWLHGGVTRKFDSLNPGSKRKGAVGTEEGIVNAAESMIIAVSPIGKVGELAGYTYIYNSEDYDKLPQDLQEKYAASKKIDLSYVTATPDEKRSPDEIAESLMQTAMLLWEKVATKTIDQLTGQLTPEQMEKAQKELSIFADSGVGDNETNYREGLKRAGFEEVHHYIEYDEDIEGNADFITHRLSLEGLAKAFEQKRSQKLQTK</sequence>
<comment type="caution">
    <text evidence="1">The sequence shown here is derived from an EMBL/GenBank/DDBJ whole genome shotgun (WGS) entry which is preliminary data.</text>
</comment>
<evidence type="ECO:0000313" key="1">
    <source>
        <dbReference type="EMBL" id="OGG12745.1"/>
    </source>
</evidence>
<protein>
    <submittedName>
        <fullName evidence="1">Uncharacterized protein</fullName>
    </submittedName>
</protein>
<proteinExistence type="predicted"/>
<dbReference type="STRING" id="1798382.A3D77_06840"/>
<name>A0A1F5ZK96_9BACT</name>
<dbReference type="EMBL" id="MFJL01000041">
    <property type="protein sequence ID" value="OGG12745.1"/>
    <property type="molecule type" value="Genomic_DNA"/>
</dbReference>
<accession>A0A1F5ZK96</accession>